<evidence type="ECO:0000256" key="1">
    <source>
        <dbReference type="SAM" id="MobiDB-lite"/>
    </source>
</evidence>
<dbReference type="InterPro" id="IPR013783">
    <property type="entry name" value="Ig-like_fold"/>
</dbReference>
<proteinExistence type="predicted"/>
<dbReference type="InterPro" id="IPR044023">
    <property type="entry name" value="Ig_7"/>
</dbReference>
<dbReference type="AlphaFoldDB" id="A0A5M6CQU9"/>
<organism evidence="4 5">
    <name type="scientific">Taibaiella lutea</name>
    <dbReference type="NCBI Taxonomy" id="2608001"/>
    <lineage>
        <taxon>Bacteria</taxon>
        <taxon>Pseudomonadati</taxon>
        <taxon>Bacteroidota</taxon>
        <taxon>Chitinophagia</taxon>
        <taxon>Chitinophagales</taxon>
        <taxon>Chitinophagaceae</taxon>
        <taxon>Taibaiella</taxon>
    </lineage>
</organism>
<feature type="domain" description="PKD" evidence="3">
    <location>
        <begin position="928"/>
        <end position="982"/>
    </location>
</feature>
<dbReference type="SUPFAM" id="SSF49299">
    <property type="entry name" value="PKD domain"/>
    <property type="match status" value="1"/>
</dbReference>
<dbReference type="InterPro" id="IPR035986">
    <property type="entry name" value="PKD_dom_sf"/>
</dbReference>
<feature type="signal peptide" evidence="2">
    <location>
        <begin position="1"/>
        <end position="32"/>
    </location>
</feature>
<dbReference type="Gene3D" id="2.60.40.10">
    <property type="entry name" value="Immunoglobulins"/>
    <property type="match status" value="1"/>
</dbReference>
<dbReference type="InterPro" id="IPR026444">
    <property type="entry name" value="Secre_tail"/>
</dbReference>
<evidence type="ECO:0000313" key="4">
    <source>
        <dbReference type="EMBL" id="KAA5536322.1"/>
    </source>
</evidence>
<sequence>MKLCSLLPSLKRQGKIGLIVSLIYLLPHTVSAQCNTNLAAPVDGSRCGPGQVQLTATAPGTNTINWYQQATGGIPLGSGSPFTTPFVPVTTTFYATAVSGTSVASVQVGSGTDTLPNSTPGGPFTNWYRNEGTQMLYTANDIVTNGGNAGFINSVAFNCVNIPLQNGNTTLTSFPNYKISVAVVPASANTLTTWEPASSFSVVYTNSSFMPALGWNVFTFNTPIAWNGTDNIIIQICYDQTQPSYSSGVNGEDIGKHEYTSTQDRMLYFNDDNVSTSCGETGYNSSEYLPNAKFNLTMPCEGPRVPVTAAITPGPTFTKSAPEVVCNNAIGAITVTSPLNNYSNYDWSPAADLYTDAAATVPYAGGNATTLYFKSAEVGQHSFFMYATNTAAPNCAFADTTNIWVQPDSASILAIYDTICISGTSDLVLIPSTGYAPGSIQWTESSDNIGYNDINGATNTGLTTPTLTAEHYYKPVISATSGICLDPKKHIVIANPQLLSTKDSFNCGPGTVVLEADADAVSTLRWYDSPTSTQVLGSGSPFTTPYLSATTQFYVSAGAGAPQPDPTKIGSNSNTADWSAMPYYSAYSYGNKVQWKISAAEMNTAGFNAGYITSVGFTVGSYAGDPCENFTLSMKNIPSGGLGGSFQTGLQTVFSVPSYQPVTGGLNDHVLQVPFYWDGTSDIVLEECHINANISYNYTEVEESSNAEGMSNTAYSYDATHCSNPDPNNTYTTSDRPNITITMKPPCETPRQPVIAYIHPKPVVDLGTDINICVDEPAFKVLDAGVQPNDPSFLWDDNTTSQIHLVNEDGTYYVKVTNSFGCQNSDTIHVQFRINPVVNLGNDTSICNGATVTLDAGPQGVEYFWNTGQATQTITVNSAGLYTVFVTNDKGCIKSDTIEVETQGQLPTIQGIEVSNNGNLTFTFHAVNPQNVIGYDWDFGDGTQHSYESSPIHTYQHLDDYMVTLNLSSSCGFSTVQSSAHIVGINQLNISNDELMVFPNPSRGEATILNKGSLNMKKIQVYNILGQVIYSANADSKDKHSLNLNGFTAGIYTIEIYTDKGSVSRKLEILK</sequence>
<name>A0A5M6CQU9_9BACT</name>
<accession>A0A5M6CQU9</accession>
<dbReference type="Pfam" id="PF19081">
    <property type="entry name" value="Ig_7"/>
    <property type="match status" value="2"/>
</dbReference>
<dbReference type="RefSeq" id="WP_150030893.1">
    <property type="nucleotide sequence ID" value="NZ_VWSH01000001.1"/>
</dbReference>
<dbReference type="EMBL" id="VWSH01000001">
    <property type="protein sequence ID" value="KAA5536322.1"/>
    <property type="molecule type" value="Genomic_DNA"/>
</dbReference>
<dbReference type="SMART" id="SM00089">
    <property type="entry name" value="PKD"/>
    <property type="match status" value="1"/>
</dbReference>
<evidence type="ECO:0000256" key="2">
    <source>
        <dbReference type="SAM" id="SignalP"/>
    </source>
</evidence>
<evidence type="ECO:0000259" key="3">
    <source>
        <dbReference type="PROSITE" id="PS50093"/>
    </source>
</evidence>
<dbReference type="Proteomes" id="UP000323632">
    <property type="component" value="Unassembled WGS sequence"/>
</dbReference>
<feature type="region of interest" description="Disordered" evidence="1">
    <location>
        <begin position="718"/>
        <end position="737"/>
    </location>
</feature>
<feature type="chain" id="PRO_5024322477" evidence="2">
    <location>
        <begin position="33"/>
        <end position="1071"/>
    </location>
</feature>
<dbReference type="PROSITE" id="PS50093">
    <property type="entry name" value="PKD"/>
    <property type="match status" value="1"/>
</dbReference>
<dbReference type="Pfam" id="PF18962">
    <property type="entry name" value="Por_Secre_tail"/>
    <property type="match status" value="1"/>
</dbReference>
<dbReference type="CDD" id="cd00146">
    <property type="entry name" value="PKD"/>
    <property type="match status" value="1"/>
</dbReference>
<keyword evidence="2" id="KW-0732">Signal</keyword>
<dbReference type="InterPro" id="IPR000601">
    <property type="entry name" value="PKD_dom"/>
</dbReference>
<dbReference type="NCBIfam" id="TIGR04183">
    <property type="entry name" value="Por_Secre_tail"/>
    <property type="match status" value="1"/>
</dbReference>
<dbReference type="InterPro" id="IPR022409">
    <property type="entry name" value="PKD/Chitinase_dom"/>
</dbReference>
<gene>
    <name evidence="4" type="ORF">F0919_01240</name>
</gene>
<comment type="caution">
    <text evidence="4">The sequence shown here is derived from an EMBL/GenBank/DDBJ whole genome shotgun (WGS) entry which is preliminary data.</text>
</comment>
<keyword evidence="5" id="KW-1185">Reference proteome</keyword>
<evidence type="ECO:0000313" key="5">
    <source>
        <dbReference type="Proteomes" id="UP000323632"/>
    </source>
</evidence>
<dbReference type="Pfam" id="PF18911">
    <property type="entry name" value="PKD_4"/>
    <property type="match status" value="1"/>
</dbReference>
<reference evidence="4 5" key="1">
    <citation type="submission" date="2019-09" db="EMBL/GenBank/DDBJ databases">
        <title>Genome sequence and assembly of Taibaiella sp.</title>
        <authorList>
            <person name="Chhetri G."/>
        </authorList>
    </citation>
    <scope>NUCLEOTIDE SEQUENCE [LARGE SCALE GENOMIC DNA]</scope>
    <source>
        <strain evidence="4 5">KVB11</strain>
    </source>
</reference>
<protein>
    <submittedName>
        <fullName evidence="4">T9SS type A sorting domain-containing protein</fullName>
    </submittedName>
</protein>